<keyword evidence="1" id="KW-0812">Transmembrane</keyword>
<evidence type="ECO:0000313" key="3">
    <source>
        <dbReference type="Proteomes" id="UP000002872"/>
    </source>
</evidence>
<accession>I3EHZ2</accession>
<dbReference type="VEuPathDB" id="MicrosporidiaDB:NEQG_00658"/>
<dbReference type="AlphaFoldDB" id="I3EHZ2"/>
<dbReference type="HOGENOM" id="CLU_009683_3_1_1"/>
<organism evidence="2 3">
    <name type="scientific">Nematocida parisii (strain ERTm3)</name>
    <name type="common">Nematode killer fungus</name>
    <dbReference type="NCBI Taxonomy" id="935791"/>
    <lineage>
        <taxon>Eukaryota</taxon>
        <taxon>Fungi</taxon>
        <taxon>Fungi incertae sedis</taxon>
        <taxon>Microsporidia</taxon>
        <taxon>Nematocida</taxon>
    </lineage>
</organism>
<name>I3EHZ2_NEMP3</name>
<keyword evidence="1" id="KW-0472">Membrane</keyword>
<evidence type="ECO:0000256" key="1">
    <source>
        <dbReference type="SAM" id="Phobius"/>
    </source>
</evidence>
<keyword evidence="1" id="KW-1133">Transmembrane helix</keyword>
<gene>
    <name evidence="2" type="ORF">NEQG_00658</name>
</gene>
<protein>
    <submittedName>
        <fullName evidence="2">Uncharacterized protein</fullName>
    </submittedName>
</protein>
<feature type="transmembrane region" description="Helical" evidence="1">
    <location>
        <begin position="21"/>
        <end position="41"/>
    </location>
</feature>
<proteinExistence type="predicted"/>
<dbReference type="InParanoid" id="I3EHZ2"/>
<keyword evidence="3" id="KW-1185">Reference proteome</keyword>
<dbReference type="Proteomes" id="UP000002872">
    <property type="component" value="Unassembled WGS sequence"/>
</dbReference>
<dbReference type="EMBL" id="GL870877">
    <property type="protein sequence ID" value="EIJ88839.1"/>
    <property type="molecule type" value="Genomic_DNA"/>
</dbReference>
<reference evidence="2" key="1">
    <citation type="submission" date="2011-01" db="EMBL/GenBank/DDBJ databases">
        <title>The Genome Sequence of Nematocida parisii strain ERTm3.</title>
        <authorList>
            <consortium name="The Broad Institute Genome Sequencing Platform"/>
            <consortium name="The Broad Institute Genome Sequencing Center for Infectious Disease"/>
            <person name="Cuomo C."/>
            <person name="Troemel E."/>
            <person name="Young S.K."/>
            <person name="Zeng Q."/>
            <person name="Gargeya S."/>
            <person name="Fitzgerald M."/>
            <person name="Haas B."/>
            <person name="Abouelleil A."/>
            <person name="Alvarado L."/>
            <person name="Arachchi H.M."/>
            <person name="Berlin A."/>
            <person name="Chapman S.B."/>
            <person name="Gearin G."/>
            <person name="Goldberg J."/>
            <person name="Griggs A."/>
            <person name="Gujja S."/>
            <person name="Hansen M."/>
            <person name="Heiman D."/>
            <person name="Howarth C."/>
            <person name="Larimer J."/>
            <person name="Lui A."/>
            <person name="MacDonald P.J.P."/>
            <person name="McCowen C."/>
            <person name="Montmayeur A."/>
            <person name="Murphy C."/>
            <person name="Neiman D."/>
            <person name="Pearson M."/>
            <person name="Priest M."/>
            <person name="Roberts A."/>
            <person name="Saif S."/>
            <person name="Shea T."/>
            <person name="Sisk P."/>
            <person name="Stolte C."/>
            <person name="Sykes S."/>
            <person name="Wortman J."/>
            <person name="Nusbaum C."/>
            <person name="Birren B."/>
        </authorList>
    </citation>
    <scope>NUCLEOTIDE SEQUENCE</scope>
    <source>
        <strain evidence="2">ERTm3</strain>
    </source>
</reference>
<dbReference type="OrthoDB" id="10430101at2759"/>
<sequence>MKERQNILKKNNIIIRNRLKNTIIILLVIKTVIYSVCAKLSEKDAELAETMEIRNWFLLRPTGGLSPTLQHMVHKNRFMENFRMYWHGIYREKSKDSGSRRNHNDLMAWKVYSIIDEDKEKNKYLNVFGDKLINMFPSVHGAYSIDSPSTGTFTWFLRMNTGNSDGLNLLASLFLLSEGVNIPIEIISDKEHARNKIIILKKKGEENEFFVNLSLIINSSAIPVYCNTVEGILAFFKRLSDPEDTLKVPEEFSMPSTYEEFLTGKFLYNPKFLIQSYVFEYIDDANTYNMFATAVHDILNEYIPTNCDNPITDADRHALVVFNQLFMGGNREYIKSLRSFNEVFETTIGQQLLEIEYTACNLTDFSKFKRVSDALKNTPFVNVIYRPSYIDGPAYINKDRQYALSYKDECCFKNCQKCILLALFLCFAFDRETKEYNIDHIPNASKELKEFFSKYTHKVSSIGSTMRSDWERVICGLPRPEHGFSKGGLTVNTGLLHMLYTMYDLVGKGHKIKRTISYINNQFQNKYKQDKKEAKRDIKLYLEDIFISLSRNKSIDTSCLSLNPVKITKHGKSVIDMDIQFIILYTFDGLNQYGIKFTISKSYNNPLVEVVEDENIPFYGAFQVKSYYKKLSAFLDEPNPNYNIYMDPKTYPQMIIKQYTSKRYIITDPGESYEEKKTFIIKNAYETNKREIVNRKCDDPNRLMLWGSLDDLEHKSQLIKMFLIHNNRETLKINNPMVRFTSNLIRNVPMDDLKTRQCILSACVYTNNYKIYYPQLKKYDVYTMPRTEISSNGLSSLIATLSDIEVIDPTSLFNSYISLLQVYKKDKEIPYLFSDLSVIISILNKINSDVSSPVHPISKNKTESRDNESTAMDIIQPEKLCSYKQSVLNNIHKELMNAVPSPVNNNLTAIYMCWVFNIINSHYPFCIMDITLIYSRIHRHLLSHKIKDILGYKLSNKNITKFITFLEDNKPKLYDGTDAYEFEENYQAIISLFNSYTKQPEIVLCDHEEALSSTLCSLFGVLERLDIRRH</sequence>
<evidence type="ECO:0000313" key="2">
    <source>
        <dbReference type="EMBL" id="EIJ88839.1"/>
    </source>
</evidence>